<accession>A0A4R2LU60</accession>
<reference evidence="1 2" key="1">
    <citation type="submission" date="2019-03" db="EMBL/GenBank/DDBJ databases">
        <title>Genomic Encyclopedia of Type Strains, Phase IV (KMG-IV): sequencing the most valuable type-strain genomes for metagenomic binning, comparative biology and taxonomic classification.</title>
        <authorList>
            <person name="Goeker M."/>
        </authorList>
    </citation>
    <scope>NUCLEOTIDE SEQUENCE [LARGE SCALE GENOMIC DNA]</scope>
    <source>
        <strain evidence="1 2">DSM 23917</strain>
    </source>
</reference>
<dbReference type="EMBL" id="SLXB01000020">
    <property type="protein sequence ID" value="TCO89514.1"/>
    <property type="molecule type" value="Genomic_DNA"/>
</dbReference>
<sequence>MVNNPYVWVASSSGSRLASLLLFIYCTTHNASAVNRKNNLKMNT</sequence>
<evidence type="ECO:0000313" key="2">
    <source>
        <dbReference type="Proteomes" id="UP000295600"/>
    </source>
</evidence>
<dbReference type="Proteomes" id="UP000295600">
    <property type="component" value="Unassembled WGS sequence"/>
</dbReference>
<gene>
    <name evidence="1" type="ORF">EV202_12050</name>
</gene>
<evidence type="ECO:0000313" key="1">
    <source>
        <dbReference type="EMBL" id="TCO89514.1"/>
    </source>
</evidence>
<protein>
    <submittedName>
        <fullName evidence="1">Uncharacterized protein</fullName>
    </submittedName>
</protein>
<proteinExistence type="predicted"/>
<organism evidence="1 2">
    <name type="scientific">Prevotella heparinolytica</name>
    <dbReference type="NCBI Taxonomy" id="28113"/>
    <lineage>
        <taxon>Bacteria</taxon>
        <taxon>Pseudomonadati</taxon>
        <taxon>Bacteroidota</taxon>
        <taxon>Bacteroidia</taxon>
        <taxon>Bacteroidales</taxon>
        <taxon>Bacteroidaceae</taxon>
        <taxon>Bacteroides</taxon>
    </lineage>
</organism>
<name>A0A4R2LU60_9BACE</name>
<dbReference type="AlphaFoldDB" id="A0A4R2LU60"/>
<comment type="caution">
    <text evidence="1">The sequence shown here is derived from an EMBL/GenBank/DDBJ whole genome shotgun (WGS) entry which is preliminary data.</text>
</comment>